<accession>A0AAJ6N4C5</accession>
<reference evidence="2 3" key="1">
    <citation type="journal article" date="2020" name="Int. J. Syst. Evol. Microbiol.">
        <title>Description and complete genome sequences of Bradyrhizobium symbiodeficiens sp. nov., a non-symbiotic bacterium associated with legumes native to Canada.</title>
        <authorList>
            <person name="Bromfield E.S.P."/>
            <person name="Cloutier S."/>
            <person name="Nguyen H.D.T."/>
        </authorList>
    </citation>
    <scope>NUCLEOTIDE SEQUENCE [LARGE SCALE GENOMIC DNA]</scope>
    <source>
        <strain evidence="2 3">101S1MB</strain>
    </source>
</reference>
<name>A0AAJ6N4C5_9BRAD</name>
<protein>
    <submittedName>
        <fullName evidence="2">Uncharacterized protein</fullName>
    </submittedName>
</protein>
<organism evidence="2 3">
    <name type="scientific">Bradyrhizobium symbiodeficiens</name>
    <dbReference type="NCBI Taxonomy" id="1404367"/>
    <lineage>
        <taxon>Bacteria</taxon>
        <taxon>Pseudomonadati</taxon>
        <taxon>Pseudomonadota</taxon>
        <taxon>Alphaproteobacteria</taxon>
        <taxon>Hyphomicrobiales</taxon>
        <taxon>Nitrobacteraceae</taxon>
        <taxon>Bradyrhizobium</taxon>
    </lineage>
</organism>
<dbReference type="Proteomes" id="UP000500895">
    <property type="component" value="Chromosome"/>
</dbReference>
<evidence type="ECO:0000313" key="3">
    <source>
        <dbReference type="Proteomes" id="UP000500895"/>
    </source>
</evidence>
<feature type="compositionally biased region" description="Polar residues" evidence="1">
    <location>
        <begin position="1"/>
        <end position="10"/>
    </location>
</feature>
<dbReference type="AlphaFoldDB" id="A0AAJ6N4C5"/>
<evidence type="ECO:0000313" key="2">
    <source>
        <dbReference type="EMBL" id="WWE92032.1"/>
    </source>
</evidence>
<feature type="compositionally biased region" description="Basic and acidic residues" evidence="1">
    <location>
        <begin position="12"/>
        <end position="22"/>
    </location>
</feature>
<proteinExistence type="predicted"/>
<dbReference type="EMBL" id="CP050066">
    <property type="protein sequence ID" value="WWE92032.1"/>
    <property type="molecule type" value="Genomic_DNA"/>
</dbReference>
<feature type="region of interest" description="Disordered" evidence="1">
    <location>
        <begin position="48"/>
        <end position="80"/>
    </location>
</feature>
<sequence>MLPHTGTTEIETLARDTVEEHLSPTAGGGSANAAARLVRITEHYARMDYEGSGRPCLSGHHRRRSGRDPAQGRQGLSGAG</sequence>
<dbReference type="RefSeq" id="WP_244637378.1">
    <property type="nucleotide sequence ID" value="NZ_CP050066.2"/>
</dbReference>
<feature type="region of interest" description="Disordered" evidence="1">
    <location>
        <begin position="1"/>
        <end position="34"/>
    </location>
</feature>
<evidence type="ECO:0000256" key="1">
    <source>
        <dbReference type="SAM" id="MobiDB-lite"/>
    </source>
</evidence>
<gene>
    <name evidence="2" type="ORF">HAV00_20645</name>
</gene>